<evidence type="ECO:0000313" key="8">
    <source>
        <dbReference type="EMBL" id="VAV94381.1"/>
    </source>
</evidence>
<dbReference type="Pfam" id="PF02687">
    <property type="entry name" value="FtsX"/>
    <property type="match status" value="1"/>
</dbReference>
<name>A0A3B0RT42_9ZZZZ</name>
<evidence type="ECO:0000256" key="5">
    <source>
        <dbReference type="ARBA" id="ARBA00023136"/>
    </source>
</evidence>
<keyword evidence="5 6" id="KW-0472">Membrane</keyword>
<dbReference type="EMBL" id="UOEE01000182">
    <property type="protein sequence ID" value="VAV94381.1"/>
    <property type="molecule type" value="Genomic_DNA"/>
</dbReference>
<evidence type="ECO:0000256" key="2">
    <source>
        <dbReference type="ARBA" id="ARBA00022475"/>
    </source>
</evidence>
<dbReference type="PANTHER" id="PTHR47755">
    <property type="entry name" value="CELL DIVISION PROTEIN FTSX"/>
    <property type="match status" value="1"/>
</dbReference>
<organism evidence="8">
    <name type="scientific">hydrothermal vent metagenome</name>
    <dbReference type="NCBI Taxonomy" id="652676"/>
    <lineage>
        <taxon>unclassified sequences</taxon>
        <taxon>metagenomes</taxon>
        <taxon>ecological metagenomes</taxon>
    </lineage>
</organism>
<feature type="transmembrane region" description="Helical" evidence="6">
    <location>
        <begin position="216"/>
        <end position="240"/>
    </location>
</feature>
<sequence length="290" mass="30889">MSETRKPLALLPSDHEHDGPLFFVIAIIVFLASMAAISSFVAVQNVAHWRQALQSEMTVQIKSGDMAETKRAARIIGKLAGVKIARAGSRAEAKALLEPWLGAENIPDDLPIPLLVYVSLKNFDPPDAARLATALANAGIDASVDDHQRWVKNLARSARAVQILSIAVLALLVTASIAITGFATRAGLATRRDLVEVLHLVGARDRVIARLFGRRFVMLGLKAGVLGAVLAGFSLTILLASGVGASSFLGGAVQPGLQHLWLLLPVPILTAIVGGWTAMWSVMHSLRKKT</sequence>
<evidence type="ECO:0000256" key="3">
    <source>
        <dbReference type="ARBA" id="ARBA00022692"/>
    </source>
</evidence>
<comment type="subcellular location">
    <subcellularLocation>
        <location evidence="1">Cell membrane</location>
        <topology evidence="1">Multi-pass membrane protein</topology>
    </subcellularLocation>
</comment>
<accession>A0A3B0RT42</accession>
<evidence type="ECO:0000256" key="6">
    <source>
        <dbReference type="SAM" id="Phobius"/>
    </source>
</evidence>
<dbReference type="GO" id="GO:0051301">
    <property type="term" value="P:cell division"/>
    <property type="evidence" value="ECO:0007669"/>
    <property type="project" value="InterPro"/>
</dbReference>
<evidence type="ECO:0000256" key="4">
    <source>
        <dbReference type="ARBA" id="ARBA00022989"/>
    </source>
</evidence>
<feature type="transmembrane region" description="Helical" evidence="6">
    <location>
        <begin position="160"/>
        <end position="183"/>
    </location>
</feature>
<feature type="transmembrane region" description="Helical" evidence="6">
    <location>
        <begin position="260"/>
        <end position="282"/>
    </location>
</feature>
<gene>
    <name evidence="8" type="ORF">MNBD_ALPHA06-2273</name>
</gene>
<feature type="domain" description="ABC3 transporter permease C-terminal" evidence="7">
    <location>
        <begin position="167"/>
        <end position="284"/>
    </location>
</feature>
<keyword evidence="4 6" id="KW-1133">Transmembrane helix</keyword>
<keyword evidence="3 6" id="KW-0812">Transmembrane</keyword>
<feature type="transmembrane region" description="Helical" evidence="6">
    <location>
        <begin position="21"/>
        <end position="43"/>
    </location>
</feature>
<evidence type="ECO:0000256" key="1">
    <source>
        <dbReference type="ARBA" id="ARBA00004651"/>
    </source>
</evidence>
<keyword evidence="2" id="KW-1003">Cell membrane</keyword>
<dbReference type="GO" id="GO:0032153">
    <property type="term" value="C:cell division site"/>
    <property type="evidence" value="ECO:0007669"/>
    <property type="project" value="TreeGrafter"/>
</dbReference>
<dbReference type="GO" id="GO:0005886">
    <property type="term" value="C:plasma membrane"/>
    <property type="evidence" value="ECO:0007669"/>
    <property type="project" value="UniProtKB-SubCell"/>
</dbReference>
<dbReference type="InterPro" id="IPR003838">
    <property type="entry name" value="ABC3_permease_C"/>
</dbReference>
<dbReference type="InterPro" id="IPR004513">
    <property type="entry name" value="FtsX"/>
</dbReference>
<proteinExistence type="predicted"/>
<evidence type="ECO:0000259" key="7">
    <source>
        <dbReference type="Pfam" id="PF02687"/>
    </source>
</evidence>
<dbReference type="PANTHER" id="PTHR47755:SF1">
    <property type="entry name" value="CELL DIVISION PROTEIN FTSX"/>
    <property type="match status" value="1"/>
</dbReference>
<protein>
    <submittedName>
        <fullName evidence="8">Cell-division-associated, ABC-transporter-like signaling protein FtsX</fullName>
    </submittedName>
</protein>
<dbReference type="AlphaFoldDB" id="A0A3B0RT42"/>
<reference evidence="8" key="1">
    <citation type="submission" date="2018-06" db="EMBL/GenBank/DDBJ databases">
        <authorList>
            <person name="Zhirakovskaya E."/>
        </authorList>
    </citation>
    <scope>NUCLEOTIDE SEQUENCE</scope>
</reference>